<feature type="chain" id="PRO_5046117230" evidence="1">
    <location>
        <begin position="21"/>
        <end position="170"/>
    </location>
</feature>
<comment type="caution">
    <text evidence="3">The sequence shown here is derived from an EMBL/GenBank/DDBJ whole genome shotgun (WGS) entry which is preliminary data.</text>
</comment>
<dbReference type="Pfam" id="PF08308">
    <property type="entry name" value="PEGA"/>
    <property type="match status" value="1"/>
</dbReference>
<dbReference type="Proteomes" id="UP001225316">
    <property type="component" value="Unassembled WGS sequence"/>
</dbReference>
<gene>
    <name evidence="3" type="ORF">QEH52_11535</name>
</gene>
<dbReference type="RefSeq" id="WP_308950608.1">
    <property type="nucleotide sequence ID" value="NZ_JARXHW010000025.1"/>
</dbReference>
<dbReference type="EMBL" id="JARXHW010000025">
    <property type="protein sequence ID" value="MDQ8208144.1"/>
    <property type="molecule type" value="Genomic_DNA"/>
</dbReference>
<dbReference type="PROSITE" id="PS51257">
    <property type="entry name" value="PROKAR_LIPOPROTEIN"/>
    <property type="match status" value="1"/>
</dbReference>
<keyword evidence="4" id="KW-1185">Reference proteome</keyword>
<evidence type="ECO:0000313" key="3">
    <source>
        <dbReference type="EMBL" id="MDQ8208144.1"/>
    </source>
</evidence>
<keyword evidence="1" id="KW-0732">Signal</keyword>
<proteinExistence type="predicted"/>
<feature type="domain" description="PEGA" evidence="2">
    <location>
        <begin position="32"/>
        <end position="91"/>
    </location>
</feature>
<organism evidence="3 4">
    <name type="scientific">Thalassobacterium maritimum</name>
    <dbReference type="NCBI Taxonomy" id="3041265"/>
    <lineage>
        <taxon>Bacteria</taxon>
        <taxon>Pseudomonadati</taxon>
        <taxon>Verrucomicrobiota</taxon>
        <taxon>Opitutia</taxon>
        <taxon>Puniceicoccales</taxon>
        <taxon>Coraliomargaritaceae</taxon>
        <taxon>Thalassobacterium</taxon>
    </lineage>
</organism>
<feature type="signal peptide" evidence="1">
    <location>
        <begin position="1"/>
        <end position="20"/>
    </location>
</feature>
<name>A0ABU1AVF5_9BACT</name>
<accession>A0ABU1AVF5</accession>
<sequence>MKVTPFFTSVSIALSSLVFAGCASFERGVPQEVVILSFPSESSVYINGDAAGITPMEIALPRKMTHEIRLEKAGYNAAVKYFTPVPNEKAENFIRFGLQEDLGYYVDLEPGTMKAELKSGLVPGSTGGDPFARLAQRALAADAQLEAGEITPLEHKYIIEQILEFFESRS</sequence>
<evidence type="ECO:0000256" key="1">
    <source>
        <dbReference type="SAM" id="SignalP"/>
    </source>
</evidence>
<reference evidence="3 4" key="1">
    <citation type="submission" date="2023-04" db="EMBL/GenBank/DDBJ databases">
        <title>A novel bacteria isolated from coastal sediment.</title>
        <authorList>
            <person name="Liu X.-J."/>
            <person name="Du Z.-J."/>
        </authorList>
    </citation>
    <scope>NUCLEOTIDE SEQUENCE [LARGE SCALE GENOMIC DNA]</scope>
    <source>
        <strain evidence="3 4">SDUM461003</strain>
    </source>
</reference>
<protein>
    <submittedName>
        <fullName evidence="3">PEGA domain-containing protein</fullName>
    </submittedName>
</protein>
<dbReference type="InterPro" id="IPR013229">
    <property type="entry name" value="PEGA"/>
</dbReference>
<evidence type="ECO:0000313" key="4">
    <source>
        <dbReference type="Proteomes" id="UP001225316"/>
    </source>
</evidence>
<evidence type="ECO:0000259" key="2">
    <source>
        <dbReference type="Pfam" id="PF08308"/>
    </source>
</evidence>